<keyword evidence="7" id="KW-0269">Exonuclease</keyword>
<gene>
    <name evidence="7" type="ORF">JOF55_002930</name>
</gene>
<feature type="domain" description="Rad50/SbcC-type AAA" evidence="6">
    <location>
        <begin position="5"/>
        <end position="219"/>
    </location>
</feature>
<dbReference type="InterPro" id="IPR038729">
    <property type="entry name" value="Rad50/SbcC_AAA"/>
</dbReference>
<dbReference type="Gene3D" id="3.40.50.300">
    <property type="entry name" value="P-loop containing nucleotide triphosphate hydrolases"/>
    <property type="match status" value="2"/>
</dbReference>
<dbReference type="GO" id="GO:0004527">
    <property type="term" value="F:exonuclease activity"/>
    <property type="evidence" value="ECO:0007669"/>
    <property type="project" value="UniProtKB-KW"/>
</dbReference>
<comment type="subunit">
    <text evidence="2">Heterodimer of SbcC and SbcD.</text>
</comment>
<keyword evidence="7" id="KW-0378">Hydrolase</keyword>
<keyword evidence="7" id="KW-0540">Nuclease</keyword>
<keyword evidence="8" id="KW-1185">Reference proteome</keyword>
<dbReference type="InterPro" id="IPR027417">
    <property type="entry name" value="P-loop_NTPase"/>
</dbReference>
<feature type="coiled-coil region" evidence="4">
    <location>
        <begin position="200"/>
        <end position="271"/>
    </location>
</feature>
<dbReference type="GO" id="GO:0006302">
    <property type="term" value="P:double-strand break repair"/>
    <property type="evidence" value="ECO:0007669"/>
    <property type="project" value="InterPro"/>
</dbReference>
<evidence type="ECO:0000256" key="2">
    <source>
        <dbReference type="ARBA" id="ARBA00011322"/>
    </source>
</evidence>
<proteinExistence type="inferred from homology"/>
<feature type="region of interest" description="Disordered" evidence="5">
    <location>
        <begin position="510"/>
        <end position="548"/>
    </location>
</feature>
<reference evidence="7" key="1">
    <citation type="submission" date="2023-07" db="EMBL/GenBank/DDBJ databases">
        <title>Sequencing the genomes of 1000 actinobacteria strains.</title>
        <authorList>
            <person name="Klenk H.-P."/>
        </authorList>
    </citation>
    <scope>NUCLEOTIDE SEQUENCE</scope>
    <source>
        <strain evidence="7">DSM 45977</strain>
    </source>
</reference>
<sequence length="984" mass="108094">MRLHRLEITAFGPYSGHEVVDFDALGADGLFLLHGDTGAGKTTLLDAVAFALYGTVPGARGQGKQQLRCDTADADVPTSVSLELTVQGHRLRIRRSPEYQRPKKKGDGYTEQKAKASLTWVGEPPSGEAPEGLTRIDEIARTVYRLLGMDHHQFFQVVLLPQGEFAKFLRADTEERAKLLEKLFGTQRFTDVERWFTERRKERRRELQEQTQEARKLLARVSQEAGTTEPDEGEDEQSWLEELEKRLTGEQEEAQAEQSRLRRVREDAEATLTARRELADRVRRKRAATAELTGIAEHREQHRAWRAELDAAQRAIPVLTVRQATREATAEHERAAEEVTVASARCVGVDTSAELPELRSTAGRYREEAGALAQLVSEARQQDTDRQRLAELADGIDTDARADAALAEQQEGLPERITGARQDLDEARRAAARQETVAARVDELGALLTDARELPAAEEHLNRMRTRAQEAVDEHQRLREHLHALRERRLAGMAAELAEGLQSGSPCPVCGSATHPEPGLPVAEPVSAEQEKQAQADEQAAHARREEAGALAQQAQQTCERLRERLGEYTESGARAELAEATAERDTLRAQAAQEQHHADRLAELEASTERLTTERGELAARMAASRSEHTTLTATVEEREHRLRRARGDFGSVAERREHLLDLVARIDRLVEATTARDDARSRAEQQRTALWKAATEAGFDDVEAALDAERGQDRRAGLSESLAEVERREAAAQATVAELSDVDDDTEVDLVGADEAAAAARDAAERAAAVATGAEQRRNSVAELAEKLRRTWAELGPVHAEFAELDALTDVVNGHGQNARKMTLRSYVLAARLEEVAVAATHRLQRMSAGRYSFVHTDAAGMRGTRGGLGLDVLDDYSGLTRPTKTLSGGESFLASLSLALGLADVVAAETGGALLDTLFIDEGFGTLDAATLDLVMDTLDELRAGGRVVGLVSHVEEMRQRIGVRLRVRASRSGSTLAIES</sequence>
<feature type="coiled-coil region" evidence="4">
    <location>
        <begin position="454"/>
        <end position="488"/>
    </location>
</feature>
<comment type="similarity">
    <text evidence="1">Belongs to the SMC family. SbcC subfamily.</text>
</comment>
<dbReference type="PANTHER" id="PTHR32114">
    <property type="entry name" value="ABC TRANSPORTER ABCH.3"/>
    <property type="match status" value="1"/>
</dbReference>
<accession>A0AAE3ZFS8</accession>
<evidence type="ECO:0000256" key="3">
    <source>
        <dbReference type="ARBA" id="ARBA00013368"/>
    </source>
</evidence>
<dbReference type="SUPFAM" id="SSF52540">
    <property type="entry name" value="P-loop containing nucleoside triphosphate hydrolases"/>
    <property type="match status" value="1"/>
</dbReference>
<name>A0AAE3ZFS8_9ACTN</name>
<feature type="coiled-coil region" evidence="4">
    <location>
        <begin position="710"/>
        <end position="744"/>
    </location>
</feature>
<feature type="compositionally biased region" description="Basic and acidic residues" evidence="5">
    <location>
        <begin position="529"/>
        <end position="548"/>
    </location>
</feature>
<dbReference type="AlphaFoldDB" id="A0AAE3ZFS8"/>
<dbReference type="Proteomes" id="UP001180845">
    <property type="component" value="Unassembled WGS sequence"/>
</dbReference>
<organism evidence="7 8">
    <name type="scientific">Haloactinomyces albus</name>
    <dbReference type="NCBI Taxonomy" id="1352928"/>
    <lineage>
        <taxon>Bacteria</taxon>
        <taxon>Bacillati</taxon>
        <taxon>Actinomycetota</taxon>
        <taxon>Actinomycetes</taxon>
        <taxon>Actinopolysporales</taxon>
        <taxon>Actinopolysporaceae</taxon>
        <taxon>Haloactinomyces</taxon>
    </lineage>
</organism>
<dbReference type="Pfam" id="PF13558">
    <property type="entry name" value="SbcC_Walker_B"/>
    <property type="match status" value="1"/>
</dbReference>
<dbReference type="GO" id="GO:0016887">
    <property type="term" value="F:ATP hydrolysis activity"/>
    <property type="evidence" value="ECO:0007669"/>
    <property type="project" value="InterPro"/>
</dbReference>
<protein>
    <recommendedName>
        <fullName evidence="3">Nuclease SbcCD subunit C</fullName>
    </recommendedName>
</protein>
<evidence type="ECO:0000256" key="1">
    <source>
        <dbReference type="ARBA" id="ARBA00006930"/>
    </source>
</evidence>
<dbReference type="Pfam" id="PF13476">
    <property type="entry name" value="AAA_23"/>
    <property type="match status" value="1"/>
</dbReference>
<evidence type="ECO:0000256" key="5">
    <source>
        <dbReference type="SAM" id="MobiDB-lite"/>
    </source>
</evidence>
<evidence type="ECO:0000259" key="6">
    <source>
        <dbReference type="Pfam" id="PF13476"/>
    </source>
</evidence>
<keyword evidence="4" id="KW-0175">Coiled coil</keyword>
<evidence type="ECO:0000313" key="8">
    <source>
        <dbReference type="Proteomes" id="UP001180845"/>
    </source>
</evidence>
<dbReference type="PANTHER" id="PTHR32114:SF2">
    <property type="entry name" value="ABC TRANSPORTER ABCH.3"/>
    <property type="match status" value="1"/>
</dbReference>
<evidence type="ECO:0000313" key="7">
    <source>
        <dbReference type="EMBL" id="MDR7302749.1"/>
    </source>
</evidence>
<comment type="caution">
    <text evidence="7">The sequence shown here is derived from an EMBL/GenBank/DDBJ whole genome shotgun (WGS) entry which is preliminary data.</text>
</comment>
<dbReference type="EMBL" id="JAVDXW010000001">
    <property type="protein sequence ID" value="MDR7302749.1"/>
    <property type="molecule type" value="Genomic_DNA"/>
</dbReference>
<evidence type="ECO:0000256" key="4">
    <source>
        <dbReference type="SAM" id="Coils"/>
    </source>
</evidence>
<dbReference type="RefSeq" id="WP_310274544.1">
    <property type="nucleotide sequence ID" value="NZ_JAVDXW010000001.1"/>
</dbReference>